<organism evidence="5 6">
    <name type="scientific">Salarias fasciatus</name>
    <name type="common">Jewelled blenny</name>
    <name type="synonym">Blennius fasciatus</name>
    <dbReference type="NCBI Taxonomy" id="181472"/>
    <lineage>
        <taxon>Eukaryota</taxon>
        <taxon>Metazoa</taxon>
        <taxon>Chordata</taxon>
        <taxon>Craniata</taxon>
        <taxon>Vertebrata</taxon>
        <taxon>Euteleostomi</taxon>
        <taxon>Actinopterygii</taxon>
        <taxon>Neopterygii</taxon>
        <taxon>Teleostei</taxon>
        <taxon>Neoteleostei</taxon>
        <taxon>Acanthomorphata</taxon>
        <taxon>Ovalentaria</taxon>
        <taxon>Blenniimorphae</taxon>
        <taxon>Blenniiformes</taxon>
        <taxon>Blennioidei</taxon>
        <taxon>Blenniidae</taxon>
        <taxon>Salariinae</taxon>
        <taxon>Salarias</taxon>
    </lineage>
</organism>
<evidence type="ECO:0000256" key="3">
    <source>
        <dbReference type="SAM" id="MobiDB-lite"/>
    </source>
</evidence>
<dbReference type="PANTHER" id="PTHR23348">
    <property type="entry name" value="PERIAXIN/AHNAK"/>
    <property type="match status" value="1"/>
</dbReference>
<dbReference type="SUPFAM" id="SSF50156">
    <property type="entry name" value="PDZ domain-like"/>
    <property type="match status" value="1"/>
</dbReference>
<proteinExistence type="predicted"/>
<feature type="region of interest" description="Disordered" evidence="3">
    <location>
        <begin position="308"/>
        <end position="328"/>
    </location>
</feature>
<feature type="compositionally biased region" description="Basic residues" evidence="3">
    <location>
        <begin position="128"/>
        <end position="140"/>
    </location>
</feature>
<evidence type="ECO:0000256" key="1">
    <source>
        <dbReference type="ARBA" id="ARBA00004123"/>
    </source>
</evidence>
<dbReference type="SMART" id="SM00228">
    <property type="entry name" value="PDZ"/>
    <property type="match status" value="1"/>
</dbReference>
<name>A0A672HDY9_SALFA</name>
<feature type="region of interest" description="Disordered" evidence="3">
    <location>
        <begin position="907"/>
        <end position="936"/>
    </location>
</feature>
<comment type="subcellular location">
    <subcellularLocation>
        <location evidence="1">Nucleus</location>
    </subcellularLocation>
</comment>
<feature type="region of interest" description="Disordered" evidence="3">
    <location>
        <begin position="1244"/>
        <end position="1302"/>
    </location>
</feature>
<dbReference type="GO" id="GO:0043034">
    <property type="term" value="C:costamere"/>
    <property type="evidence" value="ECO:0007669"/>
    <property type="project" value="TreeGrafter"/>
</dbReference>
<dbReference type="InterPro" id="IPR036034">
    <property type="entry name" value="PDZ_sf"/>
</dbReference>
<reference evidence="5" key="1">
    <citation type="submission" date="2019-06" db="EMBL/GenBank/DDBJ databases">
        <authorList>
            <consortium name="Wellcome Sanger Institute Data Sharing"/>
        </authorList>
    </citation>
    <scope>NUCLEOTIDE SEQUENCE [LARGE SCALE GENOMIC DNA]</scope>
</reference>
<feature type="compositionally biased region" description="Basic and acidic residues" evidence="3">
    <location>
        <begin position="1042"/>
        <end position="1053"/>
    </location>
</feature>
<evidence type="ECO:0000256" key="2">
    <source>
        <dbReference type="ARBA" id="ARBA00023242"/>
    </source>
</evidence>
<dbReference type="Ensembl" id="ENSSFAT00005028334.1">
    <property type="protein sequence ID" value="ENSSFAP00005027292.1"/>
    <property type="gene ID" value="ENSSFAG00005013943.1"/>
</dbReference>
<dbReference type="PANTHER" id="PTHR23348:SF16">
    <property type="entry name" value="LEUCINE RICH REPEAT FAMILY PROTEIN"/>
    <property type="match status" value="1"/>
</dbReference>
<evidence type="ECO:0000259" key="4">
    <source>
        <dbReference type="PROSITE" id="PS50106"/>
    </source>
</evidence>
<reference evidence="5" key="3">
    <citation type="submission" date="2025-09" db="UniProtKB">
        <authorList>
            <consortium name="Ensembl"/>
        </authorList>
    </citation>
    <scope>IDENTIFICATION</scope>
</reference>
<dbReference type="Gene3D" id="2.30.42.10">
    <property type="match status" value="1"/>
</dbReference>
<feature type="compositionally biased region" description="Basic and acidic residues" evidence="3">
    <location>
        <begin position="191"/>
        <end position="205"/>
    </location>
</feature>
<feature type="compositionally biased region" description="Polar residues" evidence="3">
    <location>
        <begin position="157"/>
        <end position="169"/>
    </location>
</feature>
<feature type="compositionally biased region" description="Low complexity" evidence="3">
    <location>
        <begin position="1058"/>
        <end position="1068"/>
    </location>
</feature>
<dbReference type="Proteomes" id="UP000472267">
    <property type="component" value="Chromosome 19"/>
</dbReference>
<dbReference type="GO" id="GO:0043484">
    <property type="term" value="P:regulation of RNA splicing"/>
    <property type="evidence" value="ECO:0007669"/>
    <property type="project" value="TreeGrafter"/>
</dbReference>
<dbReference type="InterPro" id="IPR001478">
    <property type="entry name" value="PDZ"/>
</dbReference>
<reference evidence="5" key="2">
    <citation type="submission" date="2025-08" db="UniProtKB">
        <authorList>
            <consortium name="Ensembl"/>
        </authorList>
    </citation>
    <scope>IDENTIFICATION</scope>
</reference>
<dbReference type="PROSITE" id="PS50106">
    <property type="entry name" value="PDZ"/>
    <property type="match status" value="1"/>
</dbReference>
<keyword evidence="6" id="KW-1185">Reference proteome</keyword>
<feature type="region of interest" description="Disordered" evidence="3">
    <location>
        <begin position="406"/>
        <end position="431"/>
    </location>
</feature>
<feature type="region of interest" description="Disordered" evidence="3">
    <location>
        <begin position="1042"/>
        <end position="1082"/>
    </location>
</feature>
<keyword evidence="2" id="KW-0539">Nucleus</keyword>
<feature type="compositionally biased region" description="Low complexity" evidence="3">
    <location>
        <begin position="917"/>
        <end position="927"/>
    </location>
</feature>
<protein>
    <recommendedName>
        <fullName evidence="4">PDZ domain-containing protein</fullName>
    </recommendedName>
</protein>
<feature type="domain" description="PDZ" evidence="4">
    <location>
        <begin position="1"/>
        <end position="65"/>
    </location>
</feature>
<accession>A0A672HDY9</accession>
<feature type="compositionally biased region" description="Basic and acidic residues" evidence="3">
    <location>
        <begin position="115"/>
        <end position="127"/>
    </location>
</feature>
<feature type="region of interest" description="Disordered" evidence="3">
    <location>
        <begin position="245"/>
        <end position="272"/>
    </location>
</feature>
<feature type="compositionally biased region" description="Basic and acidic residues" evidence="3">
    <location>
        <begin position="250"/>
        <end position="265"/>
    </location>
</feature>
<evidence type="ECO:0000313" key="6">
    <source>
        <dbReference type="Proteomes" id="UP000472267"/>
    </source>
</evidence>
<feature type="region of interest" description="Disordered" evidence="3">
    <location>
        <begin position="103"/>
        <end position="211"/>
    </location>
</feature>
<evidence type="ECO:0000313" key="5">
    <source>
        <dbReference type="Ensembl" id="ENSSFAP00005027292.1"/>
    </source>
</evidence>
<dbReference type="InterPro" id="IPR052082">
    <property type="entry name" value="Myelin_sheath_structural"/>
</dbReference>
<sequence length="1302" mass="140663">TAKDGCAEGLVYGGGGRDGIFIKGVVPESPASKSLKLKEGDQILSATVYFDNVSYEDAIQILEHAQAYKMKLCLKRKPDISQTEAPDESDAIPVTISKLIPSRLCSPDGKKKKKEKSELKLKILGKDKSKKAKSSPKRLKTLGASLEVSDQNDTKTSDVAATAESTQVDVSMPKVELHVSDGDFQQKSPQKGKEKTQKSKQKQEAKAGAAIKLPQVGLGDASIEDTIRQVSVNAEEYKPKTELLTTTGAEVKDNPYDKLSKDRFSGKQLPKHATVTLPEAKAVVKGPPEIDAATASVTVSLSEQKIDAEKPEVDIKPPQVEGELDAQGNKFKMPKFGIKMPKLESPKFDINISKTDGDVKLQDAEAKVKTPKAPKADLTLGSELDPEGIKFKLPKLGIALPKVKGPEVDLGSSKKGVDVTSPEVEGKIHAPDAELKAKVEITAPDAKGSPLKFKMPTFKLPKFEVAGPNISAEKRDVNADGADIKIPEEGLQVTITTPSIDAVGSSIDIKAKGPDLEGKGGKFKIPSLGFSKPKMKEPKVDLSKKEVDVTLPQIKAEVALPKTDMEEKDISLPDVKMKMPDTEVKLKGPEFDLGLSKGKVDVKIPESQVKLPEVDPGKIDVSLSNATIEVKKPDMETRPLETEGQQGGKFKMPNFDIKMPKIKGPEIDLSLSRKDAGVKTPQIDLTVGKVEVEEQDSKLKMPKFGVSMPKVKGPEIHLGLSNKDAEVTAPEVKADVELKAPSAKIEMKAPQVDVAADNTVRSSTQFTMPNISFSIPKVTGPDIHFGLPKKDADVKLPAVKAEVKLPEAPETDVKLGSVDVSLPEAKMKLENKFKMPKLGIKMPKLEGPKFDVTKMKLENVKAPEAELNVEDVDVKLPEVKADVKLPGVEVKKPSAEVEIKSPEIKLQTKDTDGSPSKFKMPTFKMPKFGGGSPNVSVDVPDMDKDMKLEGADIKIPEDVLTVEVVAPSIKTKGPSIDIKMAETEKERRGSKFKFPSLGFKGPEIDLSASKKDAEVKLPEVKAEVKLPDVEVKQPSAEVEIKSPEIKFETKDTDGSPSKFKMPTFKMPKFGGGSPSVSVDVPDMDKDMKLEGADIKVPEEVLTVEVVAPSIKTKGPSIDIKMAETEKERRGSKFKFPSLGFKGPEVDISKKDAEVKLPEVKAEVQVPDVKVKKPSAEVEIKSPGIDLKATDVEGSPSKIKMPAFKFPKFGVGGPQVSVEGPDLDKDMHVEGADLKIEGPKVEVKLPDVKVKEPSGSISAPQAPEAEADAKSRKTSWTMPRFSFSKPSVKAPEEFVSADEGGDI</sequence>
<dbReference type="GO" id="GO:0005634">
    <property type="term" value="C:nucleus"/>
    <property type="evidence" value="ECO:0007669"/>
    <property type="project" value="UniProtKB-SubCell"/>
</dbReference>